<dbReference type="Proteomes" id="UP000887566">
    <property type="component" value="Unplaced"/>
</dbReference>
<sequence>MSSTPAFTDEEELKAEQAKRKTGRACDRLRQELKACIKESDCVQVLRRSATECINATDGSVPRECFHLLTSFSDCKRSMVDMRSRFRGRKGDMD</sequence>
<comment type="function">
    <text evidence="1">Involved in an early step of the mitochondrial complex IV assembly process.</text>
</comment>
<evidence type="ECO:0000313" key="6">
    <source>
        <dbReference type="Proteomes" id="UP000887566"/>
    </source>
</evidence>
<comment type="similarity">
    <text evidence="2">Belongs to the PET191 family.</text>
</comment>
<dbReference type="Pfam" id="PF10203">
    <property type="entry name" value="Pet191_N"/>
    <property type="match status" value="1"/>
</dbReference>
<evidence type="ECO:0000313" key="7">
    <source>
        <dbReference type="WBParaSite" id="PSAMB.scaffold3size181960.g431.t1"/>
    </source>
</evidence>
<reference evidence="7 8" key="1">
    <citation type="submission" date="2022-11" db="UniProtKB">
        <authorList>
            <consortium name="WormBaseParasite"/>
        </authorList>
    </citation>
    <scope>IDENTIFICATION</scope>
</reference>
<accession>A0A914WIR7</accession>
<keyword evidence="4" id="KW-1015">Disulfide bond</keyword>
<evidence type="ECO:0000256" key="5">
    <source>
        <dbReference type="SAM" id="MobiDB-lite"/>
    </source>
</evidence>
<evidence type="ECO:0000256" key="3">
    <source>
        <dbReference type="ARBA" id="ARBA00021904"/>
    </source>
</evidence>
<evidence type="ECO:0000313" key="8">
    <source>
        <dbReference type="WBParaSite" id="PSAMB.scaffold3size181960.g431.t2"/>
    </source>
</evidence>
<evidence type="ECO:0000256" key="2">
    <source>
        <dbReference type="ARBA" id="ARBA00007785"/>
    </source>
</evidence>
<proteinExistence type="inferred from homology"/>
<feature type="region of interest" description="Disordered" evidence="5">
    <location>
        <begin position="1"/>
        <end position="21"/>
    </location>
</feature>
<evidence type="ECO:0000256" key="1">
    <source>
        <dbReference type="ARBA" id="ARBA00003186"/>
    </source>
</evidence>
<organism evidence="6 7">
    <name type="scientific">Plectus sambesii</name>
    <dbReference type="NCBI Taxonomy" id="2011161"/>
    <lineage>
        <taxon>Eukaryota</taxon>
        <taxon>Metazoa</taxon>
        <taxon>Ecdysozoa</taxon>
        <taxon>Nematoda</taxon>
        <taxon>Chromadorea</taxon>
        <taxon>Plectida</taxon>
        <taxon>Plectina</taxon>
        <taxon>Plectoidea</taxon>
        <taxon>Plectidae</taxon>
        <taxon>Plectus</taxon>
    </lineage>
</organism>
<evidence type="ECO:0000256" key="4">
    <source>
        <dbReference type="ARBA" id="ARBA00023157"/>
    </source>
</evidence>
<protein>
    <recommendedName>
        <fullName evidence="3">Cytochrome c oxidase assembly factor 5</fullName>
    </recommendedName>
</protein>
<dbReference type="WBParaSite" id="PSAMB.scaffold3size181960.g431.t1">
    <property type="protein sequence ID" value="PSAMB.scaffold3size181960.g431.t1"/>
    <property type="gene ID" value="PSAMB.scaffold3size181960.g431"/>
</dbReference>
<dbReference type="GO" id="GO:0033617">
    <property type="term" value="P:mitochondrial respiratory chain complex IV assembly"/>
    <property type="evidence" value="ECO:0007669"/>
    <property type="project" value="TreeGrafter"/>
</dbReference>
<keyword evidence="6" id="KW-1185">Reference proteome</keyword>
<dbReference type="InterPro" id="IPR018793">
    <property type="entry name" value="Cyt_c_oxidase_assmbl_Pet191"/>
</dbReference>
<dbReference type="GO" id="GO:0005739">
    <property type="term" value="C:mitochondrion"/>
    <property type="evidence" value="ECO:0007669"/>
    <property type="project" value="TreeGrafter"/>
</dbReference>
<name>A0A914WIR7_9BILA</name>
<dbReference type="PANTHER" id="PTHR28627:SF1">
    <property type="entry name" value="CYTOCHROME C OXIDASE ASSEMBLY FACTOR 5"/>
    <property type="match status" value="1"/>
</dbReference>
<dbReference type="WBParaSite" id="PSAMB.scaffold3size181960.g431.t2">
    <property type="protein sequence ID" value="PSAMB.scaffold3size181960.g431.t2"/>
    <property type="gene ID" value="PSAMB.scaffold3size181960.g431"/>
</dbReference>
<dbReference type="AlphaFoldDB" id="A0A914WIR7"/>
<dbReference type="PANTHER" id="PTHR28627">
    <property type="entry name" value="CYTOCHROME C OXIDASE ASSEMBLY FACTOR 5"/>
    <property type="match status" value="1"/>
</dbReference>